<dbReference type="AlphaFoldDB" id="A0A8A4ZGF2"/>
<feature type="domain" description="N-acetyltransferase" evidence="4">
    <location>
        <begin position="5"/>
        <end position="162"/>
    </location>
</feature>
<proteinExistence type="predicted"/>
<evidence type="ECO:0000313" key="5">
    <source>
        <dbReference type="EMBL" id="QTE31112.1"/>
    </source>
</evidence>
<dbReference type="PROSITE" id="PS51186">
    <property type="entry name" value="GNAT"/>
    <property type="match status" value="1"/>
</dbReference>
<dbReference type="SUPFAM" id="SSF55729">
    <property type="entry name" value="Acyl-CoA N-acyltransferases (Nat)"/>
    <property type="match status" value="1"/>
</dbReference>
<dbReference type="GO" id="GO:0016747">
    <property type="term" value="F:acyltransferase activity, transferring groups other than amino-acyl groups"/>
    <property type="evidence" value="ECO:0007669"/>
    <property type="project" value="InterPro"/>
</dbReference>
<dbReference type="KEGG" id="psic:J4E96_09420"/>
<dbReference type="InterPro" id="IPR016181">
    <property type="entry name" value="Acyl_CoA_acyltransferase"/>
</dbReference>
<feature type="compositionally biased region" description="Low complexity" evidence="3">
    <location>
        <begin position="218"/>
        <end position="229"/>
    </location>
</feature>
<evidence type="ECO:0000256" key="2">
    <source>
        <dbReference type="ARBA" id="ARBA00023315"/>
    </source>
</evidence>
<dbReference type="InterPro" id="IPR000182">
    <property type="entry name" value="GNAT_dom"/>
</dbReference>
<protein>
    <submittedName>
        <fullName evidence="5">GNAT family N-acetyltransferase</fullName>
    </submittedName>
</protein>
<keyword evidence="6" id="KW-1185">Reference proteome</keyword>
<dbReference type="PANTHER" id="PTHR43877">
    <property type="entry name" value="AMINOALKYLPHOSPHONATE N-ACETYLTRANSFERASE-RELATED-RELATED"/>
    <property type="match status" value="1"/>
</dbReference>
<evidence type="ECO:0000259" key="4">
    <source>
        <dbReference type="PROSITE" id="PS51186"/>
    </source>
</evidence>
<sequence>MRPGVQVRPVAPADLEGLVELCLTARAESTVGAQLCSADGDRLRVQLGTLLAVQGGQALVGLLDGELAGLLLGRVVGPGPFTDDVSLHVEALYVRPSTRRRGLGHALLGGALTLAEEAGASELYAVHLPGARGVQRFFARLGFAPAAAHRVVATSTLQRRLAGEHVRPGGGRRGAHGLEDLIARRRQVRSETQSGPVDLRELHGTDVPAAGRGQGTGRSSISRQVSRAVASRRDAESSSTIS</sequence>
<gene>
    <name evidence="5" type="ORF">J4E96_09420</name>
</gene>
<dbReference type="CDD" id="cd04301">
    <property type="entry name" value="NAT_SF"/>
    <property type="match status" value="1"/>
</dbReference>
<evidence type="ECO:0000256" key="3">
    <source>
        <dbReference type="SAM" id="MobiDB-lite"/>
    </source>
</evidence>
<keyword evidence="1" id="KW-0808">Transferase</keyword>
<keyword evidence="2" id="KW-0012">Acyltransferase</keyword>
<evidence type="ECO:0000313" key="6">
    <source>
        <dbReference type="Proteomes" id="UP000663937"/>
    </source>
</evidence>
<dbReference type="PANTHER" id="PTHR43877:SF1">
    <property type="entry name" value="ACETYLTRANSFERASE"/>
    <property type="match status" value="1"/>
</dbReference>
<dbReference type="Gene3D" id="3.40.630.30">
    <property type="match status" value="1"/>
</dbReference>
<dbReference type="EMBL" id="CP071868">
    <property type="protein sequence ID" value="QTE31112.1"/>
    <property type="molecule type" value="Genomic_DNA"/>
</dbReference>
<dbReference type="Pfam" id="PF00583">
    <property type="entry name" value="Acetyltransf_1"/>
    <property type="match status" value="1"/>
</dbReference>
<feature type="region of interest" description="Disordered" evidence="3">
    <location>
        <begin position="188"/>
        <end position="242"/>
    </location>
</feature>
<accession>A0A8A4ZGF2</accession>
<name>A0A8A4ZGF2_9MICO</name>
<dbReference type="InterPro" id="IPR050832">
    <property type="entry name" value="Bact_Acetyltransf"/>
</dbReference>
<organism evidence="5 6">
    <name type="scientific">Pengzhenrongella sicca</name>
    <dbReference type="NCBI Taxonomy" id="2819238"/>
    <lineage>
        <taxon>Bacteria</taxon>
        <taxon>Bacillati</taxon>
        <taxon>Actinomycetota</taxon>
        <taxon>Actinomycetes</taxon>
        <taxon>Micrococcales</taxon>
        <taxon>Pengzhenrongella</taxon>
    </lineage>
</organism>
<reference evidence="5" key="1">
    <citation type="submission" date="2021-03" db="EMBL/GenBank/DDBJ databases">
        <title>Pengzhenrongella sicca gen. nov., sp. nov., a new member of suborder Micrococcineae isolated from High-Arctic tundra soil.</title>
        <authorList>
            <person name="Peng F."/>
        </authorList>
    </citation>
    <scope>NUCLEOTIDE SEQUENCE</scope>
    <source>
        <strain evidence="5">LRZ-2</strain>
    </source>
</reference>
<dbReference type="Proteomes" id="UP000663937">
    <property type="component" value="Chromosome"/>
</dbReference>
<evidence type="ECO:0000256" key="1">
    <source>
        <dbReference type="ARBA" id="ARBA00022679"/>
    </source>
</evidence>